<keyword evidence="2 9" id="KW-0547">Nucleotide-binding</keyword>
<keyword evidence="8 9" id="KW-0234">DNA repair</keyword>
<comment type="function">
    <text evidence="9">Couples transcription and DNA repair by recognizing RNA polymerase (RNAP) stalled at DNA lesions. Mediates ATP-dependent release of RNAP and its truncated transcript from the DNA, and recruitment of nucleotide excision repair machinery to the damaged site.</text>
</comment>
<keyword evidence="6 9" id="KW-0067">ATP-binding</keyword>
<dbReference type="SUPFAM" id="SSF143517">
    <property type="entry name" value="TRCF domain-like"/>
    <property type="match status" value="1"/>
</dbReference>
<dbReference type="Gene3D" id="3.40.50.11180">
    <property type="match status" value="1"/>
</dbReference>
<evidence type="ECO:0000256" key="7">
    <source>
        <dbReference type="ARBA" id="ARBA00023125"/>
    </source>
</evidence>
<dbReference type="InterPro" id="IPR011545">
    <property type="entry name" value="DEAD/DEAH_box_helicase_dom"/>
</dbReference>
<dbReference type="GO" id="GO:0005524">
    <property type="term" value="F:ATP binding"/>
    <property type="evidence" value="ECO:0007669"/>
    <property type="project" value="UniProtKB-UniRule"/>
</dbReference>
<reference evidence="12 13" key="1">
    <citation type="submission" date="2014-08" db="EMBL/GenBank/DDBJ databases">
        <title>Porphyromonas gulae strain:COT-052_OH3439 Genome sequencing.</title>
        <authorList>
            <person name="Wallis C."/>
            <person name="Deusch O."/>
            <person name="O'Flynn C."/>
            <person name="Davis I."/>
            <person name="Jospin G."/>
            <person name="Darling A.E."/>
            <person name="Coil D.A."/>
            <person name="Alexiev A."/>
            <person name="Horsfall A."/>
            <person name="Kirkwood N."/>
            <person name="Harris S."/>
            <person name="Eisen J.A."/>
        </authorList>
    </citation>
    <scope>NUCLEOTIDE SEQUENCE [LARGE SCALE GENOMIC DNA]</scope>
    <source>
        <strain evidence="13">COT-052 OH3439</strain>
    </source>
</reference>
<dbReference type="GO" id="GO:0000716">
    <property type="term" value="P:transcription-coupled nucleotide-excision repair, DNA damage recognition"/>
    <property type="evidence" value="ECO:0007669"/>
    <property type="project" value="UniProtKB-UniRule"/>
</dbReference>
<gene>
    <name evidence="9" type="primary">mfd</name>
    <name evidence="12" type="ORF">HR15_05815</name>
</gene>
<dbReference type="Gene3D" id="3.40.50.300">
    <property type="entry name" value="P-loop containing nucleotide triphosphate hydrolases"/>
    <property type="match status" value="2"/>
</dbReference>
<dbReference type="Proteomes" id="UP000030146">
    <property type="component" value="Unassembled WGS sequence"/>
</dbReference>
<dbReference type="RefSeq" id="WP_039424805.1">
    <property type="nucleotide sequence ID" value="NZ_JRAK01000081.1"/>
</dbReference>
<dbReference type="Pfam" id="PF02559">
    <property type="entry name" value="CarD_TRCF_RID"/>
    <property type="match status" value="1"/>
</dbReference>
<evidence type="ECO:0000256" key="5">
    <source>
        <dbReference type="ARBA" id="ARBA00022806"/>
    </source>
</evidence>
<comment type="similarity">
    <text evidence="9">In the C-terminal section; belongs to the helicase family. RecG subfamily.</text>
</comment>
<dbReference type="SMART" id="SM00490">
    <property type="entry name" value="HELICc"/>
    <property type="match status" value="1"/>
</dbReference>
<comment type="subcellular location">
    <subcellularLocation>
        <location evidence="9">Cytoplasm</location>
    </subcellularLocation>
</comment>
<dbReference type="GO" id="GO:0003678">
    <property type="term" value="F:DNA helicase activity"/>
    <property type="evidence" value="ECO:0007669"/>
    <property type="project" value="TreeGrafter"/>
</dbReference>
<keyword evidence="5" id="KW-0347">Helicase</keyword>
<feature type="domain" description="Helicase C-terminal" evidence="11">
    <location>
        <begin position="751"/>
        <end position="906"/>
    </location>
</feature>
<dbReference type="Gene3D" id="3.30.2060.10">
    <property type="entry name" value="Penicillin-binding protein 1b domain"/>
    <property type="match status" value="1"/>
</dbReference>
<keyword evidence="1 9" id="KW-0963">Cytoplasm</keyword>
<dbReference type="EC" id="3.6.4.-" evidence="9"/>
<keyword evidence="13" id="KW-1185">Reference proteome</keyword>
<feature type="domain" description="Helicase ATP-binding" evidence="10">
    <location>
        <begin position="570"/>
        <end position="731"/>
    </location>
</feature>
<keyword evidence="7 9" id="KW-0238">DNA-binding</keyword>
<dbReference type="InterPro" id="IPR036101">
    <property type="entry name" value="CarD-like/TRCF_RID_sf"/>
</dbReference>
<dbReference type="SUPFAM" id="SSF52540">
    <property type="entry name" value="P-loop containing nucleoside triphosphate hydrolases"/>
    <property type="match status" value="4"/>
</dbReference>
<comment type="similarity">
    <text evidence="9">In the N-terminal section; belongs to the UvrB family.</text>
</comment>
<evidence type="ECO:0000256" key="8">
    <source>
        <dbReference type="ARBA" id="ARBA00023204"/>
    </source>
</evidence>
<sequence>MIKSSQAIDILSLFRRHNGVQALTKALGREKYVALDGLCGSSAALIVKLLHESGRPVLCIASDMEEAGYLFSDLEQLGGEGSALFFPSSYKRAIKYGHTDAAQQVLRAEALAALSMDGSCPLVVSYPEAVAERVIAGSILEKEMHSIRQGDRLDRDFLRDLLLEWGFERTDYVYEPGQFAVRGSLLDVFSFSRELPVRFDFFDDEIESIRLFEVESQLSVGTLSEVVLMPDVAGDARAEECLLGLFPKDTIIVLPDRPFLEDRLQAVFTDAPLFDDGEGFGSLEAMQEQLTSPGELMDKLNGFTTIATGSGRSGNYRIGFKTQPQPLFHKNFDLLIDQLEQWRDAGYRLLLATASDKQYARVEEILSERGSSSLLPERVPLTLHEGFSDEALRIALLTDHQLFDRYHKYNLKSDKARSGKVTLSLKELNQFSQGDYIVHIDHGIGRFGGLITTDVGGKRQEVIKLIYRNNDIIFVNLHSLHKLSKYKGGDSDAQVELNRLGTGAWQKLKERTKKRVKDIARDLIRLYARRKEERGFAFSPDSYLQHELEASFLYEDTPDQERATAEVKADMESDRPMDRLICGDVGFGKTEVAVRAAFKAATDGKQVAILVPTTVLAYQHYQTFRDRLQNFPVRIEYISRARSAKDIKAILHDLAEGRIDIIIGTHRLVSNDVKFHDLGLLVIDEEQKFGVAVKEKLRKLQVNVDTLTMSATPIPRTLQFSLMGARDLSNINTPPPNRYPVATELARFSPDIVREAVNFEMSRNGQVFIVHNRIDNIEEIAGIVQREVPDARVAVGHGRMSPTELERLILDFVHYEYDVLVATTIIENGIDVPNANTIIINDAHRYGLSELHQLRGRVGRSNRKAFCYLLSPPLSVLSDDSRRRLQAIENFSDLGSGIRIALQDLDIRGAGNVLGAEQSGFIADLGYETYSKVFNEAVSELKADEFADLYTDNQEAIPSASRFVVETTVESDLELSFPEEYVPLDSERILLYRELDNLSTDEELEAFRRRMQDRFGTIPSEGEELIRVPRLRRLGRSLGIEKIVLRGGQMSFHLVGKEDSPYYQSEVFGMLLDYIAAHTRRCEIRQSGGKRIVRLREVPDVLTACELCTAISAQSSAERIEL</sequence>
<dbReference type="AlphaFoldDB" id="A0A0A2F9W5"/>
<dbReference type="HAMAP" id="MF_00969">
    <property type="entry name" value="TRCF"/>
    <property type="match status" value="1"/>
</dbReference>
<dbReference type="PROSITE" id="PS51192">
    <property type="entry name" value="HELICASE_ATP_BIND_1"/>
    <property type="match status" value="1"/>
</dbReference>
<dbReference type="Gene3D" id="2.40.10.170">
    <property type="match status" value="1"/>
</dbReference>
<dbReference type="InterPro" id="IPR004576">
    <property type="entry name" value="Mfd"/>
</dbReference>
<dbReference type="InterPro" id="IPR047112">
    <property type="entry name" value="RecG/Mfd"/>
</dbReference>
<evidence type="ECO:0000313" key="12">
    <source>
        <dbReference type="EMBL" id="KGN87816.1"/>
    </source>
</evidence>
<dbReference type="InterPro" id="IPR027417">
    <property type="entry name" value="P-loop_NTPase"/>
</dbReference>
<dbReference type="SMART" id="SM00982">
    <property type="entry name" value="TRCF"/>
    <property type="match status" value="1"/>
</dbReference>
<keyword evidence="3 9" id="KW-0227">DNA damage</keyword>
<dbReference type="CDD" id="cd17991">
    <property type="entry name" value="DEXHc_TRCF"/>
    <property type="match status" value="1"/>
</dbReference>
<dbReference type="InterPro" id="IPR005118">
    <property type="entry name" value="TRCF_C"/>
</dbReference>
<dbReference type="EMBL" id="JRAK01000081">
    <property type="protein sequence ID" value="KGN87816.1"/>
    <property type="molecule type" value="Genomic_DNA"/>
</dbReference>
<dbReference type="Gene3D" id="3.90.1150.50">
    <property type="entry name" value="Transcription-repair-coupling factor, D7 domain"/>
    <property type="match status" value="1"/>
</dbReference>
<evidence type="ECO:0000259" key="10">
    <source>
        <dbReference type="PROSITE" id="PS51192"/>
    </source>
</evidence>
<evidence type="ECO:0000256" key="6">
    <source>
        <dbReference type="ARBA" id="ARBA00022840"/>
    </source>
</evidence>
<dbReference type="SMART" id="SM00487">
    <property type="entry name" value="DEXDc"/>
    <property type="match status" value="1"/>
</dbReference>
<dbReference type="GO" id="GO:0005737">
    <property type="term" value="C:cytoplasm"/>
    <property type="evidence" value="ECO:0007669"/>
    <property type="project" value="UniProtKB-SubCell"/>
</dbReference>
<evidence type="ECO:0000256" key="9">
    <source>
        <dbReference type="HAMAP-Rule" id="MF_00969"/>
    </source>
</evidence>
<comment type="caution">
    <text evidence="12">The sequence shown here is derived from an EMBL/GenBank/DDBJ whole genome shotgun (WGS) entry which is preliminary data.</text>
</comment>
<organism evidence="12 13">
    <name type="scientific">Porphyromonas gulae</name>
    <dbReference type="NCBI Taxonomy" id="111105"/>
    <lineage>
        <taxon>Bacteria</taxon>
        <taxon>Pseudomonadati</taxon>
        <taxon>Bacteroidota</taxon>
        <taxon>Bacteroidia</taxon>
        <taxon>Bacteroidales</taxon>
        <taxon>Porphyromonadaceae</taxon>
        <taxon>Porphyromonas</taxon>
    </lineage>
</organism>
<dbReference type="InterPro" id="IPR001650">
    <property type="entry name" value="Helicase_C-like"/>
</dbReference>
<dbReference type="InterPro" id="IPR014001">
    <property type="entry name" value="Helicase_ATP-bd"/>
</dbReference>
<accession>A0A0A2F9W5</accession>
<dbReference type="InterPro" id="IPR003711">
    <property type="entry name" value="CarD-like/TRCF_RID"/>
</dbReference>
<dbReference type="NCBIfam" id="TIGR00580">
    <property type="entry name" value="mfd"/>
    <property type="match status" value="1"/>
</dbReference>
<evidence type="ECO:0000313" key="13">
    <source>
        <dbReference type="Proteomes" id="UP000030146"/>
    </source>
</evidence>
<dbReference type="InterPro" id="IPR041471">
    <property type="entry name" value="UvrB_inter"/>
</dbReference>
<evidence type="ECO:0000259" key="11">
    <source>
        <dbReference type="PROSITE" id="PS51194"/>
    </source>
</evidence>
<dbReference type="SMART" id="SM01058">
    <property type="entry name" value="CarD_TRCF"/>
    <property type="match status" value="1"/>
</dbReference>
<evidence type="ECO:0000256" key="4">
    <source>
        <dbReference type="ARBA" id="ARBA00022801"/>
    </source>
</evidence>
<keyword evidence="4 9" id="KW-0378">Hydrolase</keyword>
<dbReference type="Pfam" id="PF03461">
    <property type="entry name" value="TRCF"/>
    <property type="match status" value="1"/>
</dbReference>
<name>A0A0A2F9W5_9PORP</name>
<evidence type="ECO:0000256" key="2">
    <source>
        <dbReference type="ARBA" id="ARBA00022741"/>
    </source>
</evidence>
<dbReference type="PANTHER" id="PTHR47964:SF1">
    <property type="entry name" value="ATP-DEPENDENT DNA HELICASE HOMOLOG RECG, CHLOROPLASTIC"/>
    <property type="match status" value="1"/>
</dbReference>
<dbReference type="GO" id="GO:0006355">
    <property type="term" value="P:regulation of DNA-templated transcription"/>
    <property type="evidence" value="ECO:0007669"/>
    <property type="project" value="UniProtKB-UniRule"/>
</dbReference>
<dbReference type="GO" id="GO:0016787">
    <property type="term" value="F:hydrolase activity"/>
    <property type="evidence" value="ECO:0007669"/>
    <property type="project" value="UniProtKB-KW"/>
</dbReference>
<dbReference type="SUPFAM" id="SSF141259">
    <property type="entry name" value="CarD-like"/>
    <property type="match status" value="1"/>
</dbReference>
<dbReference type="Pfam" id="PF00271">
    <property type="entry name" value="Helicase_C"/>
    <property type="match status" value="1"/>
</dbReference>
<dbReference type="InterPro" id="IPR037235">
    <property type="entry name" value="TRCF-like_C_D7"/>
</dbReference>
<evidence type="ECO:0000256" key="1">
    <source>
        <dbReference type="ARBA" id="ARBA00022490"/>
    </source>
</evidence>
<protein>
    <recommendedName>
        <fullName evidence="9">Transcription-repair-coupling factor</fullName>
        <shortName evidence="9">TRCF</shortName>
        <ecNumber evidence="9">3.6.4.-</ecNumber>
    </recommendedName>
</protein>
<proteinExistence type="inferred from homology"/>
<evidence type="ECO:0000256" key="3">
    <source>
        <dbReference type="ARBA" id="ARBA00022763"/>
    </source>
</evidence>
<dbReference type="PANTHER" id="PTHR47964">
    <property type="entry name" value="ATP-DEPENDENT DNA HELICASE HOMOLOG RECG, CHLOROPLASTIC"/>
    <property type="match status" value="1"/>
</dbReference>
<dbReference type="PROSITE" id="PS51194">
    <property type="entry name" value="HELICASE_CTER"/>
    <property type="match status" value="1"/>
</dbReference>
<dbReference type="Pfam" id="PF17757">
    <property type="entry name" value="UvrB_inter"/>
    <property type="match status" value="1"/>
</dbReference>
<dbReference type="GO" id="GO:0003684">
    <property type="term" value="F:damaged DNA binding"/>
    <property type="evidence" value="ECO:0007669"/>
    <property type="project" value="InterPro"/>
</dbReference>
<dbReference type="Pfam" id="PF00270">
    <property type="entry name" value="DEAD"/>
    <property type="match status" value="1"/>
</dbReference>